<dbReference type="EMBL" id="WBVM01000001">
    <property type="protein sequence ID" value="KAB2811553.1"/>
    <property type="molecule type" value="Genomic_DNA"/>
</dbReference>
<comment type="caution">
    <text evidence="2">The sequence shown here is derived from an EMBL/GenBank/DDBJ whole genome shotgun (WGS) entry which is preliminary data.</text>
</comment>
<feature type="region of interest" description="Disordered" evidence="1">
    <location>
        <begin position="47"/>
        <end position="76"/>
    </location>
</feature>
<sequence>MTEVPVPAPTPTGIDAVDRVLDLVAGLDRRPLEEHAGVLEEAHAELRRTLDHPPAAAPAAAAAPGLAPTPTPAVTP</sequence>
<protein>
    <submittedName>
        <fullName evidence="2">Uncharacterized protein</fullName>
    </submittedName>
</protein>
<name>A0A7J5E080_NOCSI</name>
<evidence type="ECO:0000256" key="1">
    <source>
        <dbReference type="SAM" id="MobiDB-lite"/>
    </source>
</evidence>
<proteinExistence type="predicted"/>
<dbReference type="AlphaFoldDB" id="A0A7J5E080"/>
<dbReference type="RefSeq" id="WP_151579020.1">
    <property type="nucleotide sequence ID" value="NZ_WBVM01000001.1"/>
</dbReference>
<reference evidence="2 3" key="1">
    <citation type="submission" date="2019-09" db="EMBL/GenBank/DDBJ databases">
        <title>Pimelobacter sp. isolated from Paulinella.</title>
        <authorList>
            <person name="Jeong S.E."/>
        </authorList>
    </citation>
    <scope>NUCLEOTIDE SEQUENCE [LARGE SCALE GENOMIC DNA]</scope>
    <source>
        <strain evidence="2 3">Pch-N</strain>
    </source>
</reference>
<accession>A0A7J5E080</accession>
<gene>
    <name evidence="2" type="ORF">F9L07_06680</name>
</gene>
<feature type="compositionally biased region" description="Low complexity" evidence="1">
    <location>
        <begin position="53"/>
        <end position="66"/>
    </location>
</feature>
<organism evidence="2 3">
    <name type="scientific">Nocardioides simplex</name>
    <name type="common">Arthrobacter simplex</name>
    <dbReference type="NCBI Taxonomy" id="2045"/>
    <lineage>
        <taxon>Bacteria</taxon>
        <taxon>Bacillati</taxon>
        <taxon>Actinomycetota</taxon>
        <taxon>Actinomycetes</taxon>
        <taxon>Propionibacteriales</taxon>
        <taxon>Nocardioidaceae</taxon>
        <taxon>Pimelobacter</taxon>
    </lineage>
</organism>
<feature type="compositionally biased region" description="Pro residues" evidence="1">
    <location>
        <begin position="67"/>
        <end position="76"/>
    </location>
</feature>
<evidence type="ECO:0000313" key="3">
    <source>
        <dbReference type="Proteomes" id="UP000449906"/>
    </source>
</evidence>
<dbReference type="Proteomes" id="UP000449906">
    <property type="component" value="Unassembled WGS sequence"/>
</dbReference>
<evidence type="ECO:0000313" key="2">
    <source>
        <dbReference type="EMBL" id="KAB2811553.1"/>
    </source>
</evidence>